<dbReference type="EMBL" id="CAEZUR010000046">
    <property type="protein sequence ID" value="CAB4608872.1"/>
    <property type="molecule type" value="Genomic_DNA"/>
</dbReference>
<dbReference type="GO" id="GO:0042158">
    <property type="term" value="P:lipoprotein biosynthetic process"/>
    <property type="evidence" value="ECO:0007669"/>
    <property type="project" value="InterPro"/>
</dbReference>
<dbReference type="PANTHER" id="PTHR38686">
    <property type="entry name" value="APOLIPOPROTEIN N-ACYLTRANSFERASE"/>
    <property type="match status" value="1"/>
</dbReference>
<dbReference type="InterPro" id="IPR004563">
    <property type="entry name" value="Apolipo_AcylTrfase"/>
</dbReference>
<keyword evidence="2" id="KW-1003">Cell membrane</keyword>
<feature type="transmembrane region" description="Helical" evidence="8">
    <location>
        <begin position="137"/>
        <end position="159"/>
    </location>
</feature>
<dbReference type="Gene3D" id="3.60.110.10">
    <property type="entry name" value="Carbon-nitrogen hydrolase"/>
    <property type="match status" value="1"/>
</dbReference>
<evidence type="ECO:0000256" key="2">
    <source>
        <dbReference type="ARBA" id="ARBA00022475"/>
    </source>
</evidence>
<proteinExistence type="inferred from homology"/>
<feature type="domain" description="CN hydrolase" evidence="9">
    <location>
        <begin position="205"/>
        <end position="448"/>
    </location>
</feature>
<sequence length="488" mass="52949">MALVSGLVAYFAYPSPAIWPAIFISVLGLYLSVRGLAFWRAFLVGMVGGSAYYVAQIYWISQYLGPRPLIGLAALEAAIFAFGAGFIALASKKFTSPWVLALAVATIWNAREWVATHFPYGGFPWSRVAMSQSNSPLAFWVAVGGFGILSFIIVALTVFSFETLRKHGRRSWVLTGAAIGLSFLVPIVTSLAPVTTDGSMRIAGIQGNANAGLFSNEERGTILMNHLSATKKLLESGERFDLVVWPENASDLNPDDYPEVASALQNLIDNQLAKPLIFGTITSNGQDIFNSSKLWLPGRGEVDQYDKKRPVPFGEYVPDREFFYQIAPDLIGMIYRGYTFGTRDGIFDVDKTKTGILICFEEAIDELPKELVDQGARVIIAQTNNADFGRSDESVQQLAIARLRAIETGRSVVNISTVGPSAIFGPKGEILATSGAYVETFLVADVPLSSAKTLTMSGGWVFDPACAVAGALLALLLIIDNRRRSTKL</sequence>
<protein>
    <submittedName>
        <fullName evidence="10">Unannotated protein</fullName>
    </submittedName>
</protein>
<dbReference type="SUPFAM" id="SSF56317">
    <property type="entry name" value="Carbon-nitrogen hydrolase"/>
    <property type="match status" value="1"/>
</dbReference>
<accession>A0A6J6H5B4</accession>
<evidence type="ECO:0000256" key="7">
    <source>
        <dbReference type="ARBA" id="ARBA00023315"/>
    </source>
</evidence>
<dbReference type="GO" id="GO:0005886">
    <property type="term" value="C:plasma membrane"/>
    <property type="evidence" value="ECO:0007669"/>
    <property type="project" value="UniProtKB-SubCell"/>
</dbReference>
<dbReference type="Pfam" id="PF20154">
    <property type="entry name" value="LNT_N"/>
    <property type="match status" value="1"/>
</dbReference>
<dbReference type="GO" id="GO:0016410">
    <property type="term" value="F:N-acyltransferase activity"/>
    <property type="evidence" value="ECO:0007669"/>
    <property type="project" value="InterPro"/>
</dbReference>
<gene>
    <name evidence="10" type="ORF">UFOPK1843_00686</name>
</gene>
<dbReference type="InterPro" id="IPR036526">
    <property type="entry name" value="C-N_Hydrolase_sf"/>
</dbReference>
<keyword evidence="4 8" id="KW-0812">Transmembrane</keyword>
<keyword evidence="6 8" id="KW-0472">Membrane</keyword>
<feature type="transmembrane region" description="Helical" evidence="8">
    <location>
        <begin position="171"/>
        <end position="192"/>
    </location>
</feature>
<evidence type="ECO:0000259" key="9">
    <source>
        <dbReference type="PROSITE" id="PS50263"/>
    </source>
</evidence>
<feature type="transmembrane region" description="Helical" evidence="8">
    <location>
        <begin position="37"/>
        <end position="60"/>
    </location>
</feature>
<dbReference type="InterPro" id="IPR045378">
    <property type="entry name" value="LNT_N"/>
</dbReference>
<comment type="subcellular location">
    <subcellularLocation>
        <location evidence="1">Cell membrane</location>
        <topology evidence="1">Multi-pass membrane protein</topology>
    </subcellularLocation>
</comment>
<evidence type="ECO:0000256" key="5">
    <source>
        <dbReference type="ARBA" id="ARBA00022989"/>
    </source>
</evidence>
<feature type="transmembrane region" description="Helical" evidence="8">
    <location>
        <begin position="460"/>
        <end position="479"/>
    </location>
</feature>
<dbReference type="HAMAP" id="MF_01148">
    <property type="entry name" value="Lnt"/>
    <property type="match status" value="1"/>
</dbReference>
<evidence type="ECO:0000256" key="4">
    <source>
        <dbReference type="ARBA" id="ARBA00022692"/>
    </source>
</evidence>
<feature type="transmembrane region" description="Helical" evidence="8">
    <location>
        <begin position="7"/>
        <end position="31"/>
    </location>
</feature>
<evidence type="ECO:0000313" key="10">
    <source>
        <dbReference type="EMBL" id="CAB4608872.1"/>
    </source>
</evidence>
<dbReference type="PROSITE" id="PS50263">
    <property type="entry name" value="CN_HYDROLASE"/>
    <property type="match status" value="1"/>
</dbReference>
<dbReference type="NCBIfam" id="TIGR00546">
    <property type="entry name" value="lnt"/>
    <property type="match status" value="1"/>
</dbReference>
<keyword evidence="3" id="KW-0808">Transferase</keyword>
<dbReference type="Pfam" id="PF00795">
    <property type="entry name" value="CN_hydrolase"/>
    <property type="match status" value="1"/>
</dbReference>
<evidence type="ECO:0000256" key="6">
    <source>
        <dbReference type="ARBA" id="ARBA00023136"/>
    </source>
</evidence>
<reference evidence="10" key="1">
    <citation type="submission" date="2020-05" db="EMBL/GenBank/DDBJ databases">
        <authorList>
            <person name="Chiriac C."/>
            <person name="Salcher M."/>
            <person name="Ghai R."/>
            <person name="Kavagutti S V."/>
        </authorList>
    </citation>
    <scope>NUCLEOTIDE SEQUENCE</scope>
</reference>
<name>A0A6J6H5B4_9ZZZZ</name>
<keyword evidence="7" id="KW-0012">Acyltransferase</keyword>
<dbReference type="CDD" id="cd07571">
    <property type="entry name" value="ALP_N-acyl_transferase"/>
    <property type="match status" value="1"/>
</dbReference>
<dbReference type="AlphaFoldDB" id="A0A6J6H5B4"/>
<dbReference type="PANTHER" id="PTHR38686:SF1">
    <property type="entry name" value="APOLIPOPROTEIN N-ACYLTRANSFERASE"/>
    <property type="match status" value="1"/>
</dbReference>
<evidence type="ECO:0000256" key="3">
    <source>
        <dbReference type="ARBA" id="ARBA00022679"/>
    </source>
</evidence>
<feature type="transmembrane region" description="Helical" evidence="8">
    <location>
        <begin position="69"/>
        <end position="90"/>
    </location>
</feature>
<keyword evidence="5 8" id="KW-1133">Transmembrane helix</keyword>
<evidence type="ECO:0000256" key="8">
    <source>
        <dbReference type="SAM" id="Phobius"/>
    </source>
</evidence>
<organism evidence="10">
    <name type="scientific">freshwater metagenome</name>
    <dbReference type="NCBI Taxonomy" id="449393"/>
    <lineage>
        <taxon>unclassified sequences</taxon>
        <taxon>metagenomes</taxon>
        <taxon>ecological metagenomes</taxon>
    </lineage>
</organism>
<evidence type="ECO:0000256" key="1">
    <source>
        <dbReference type="ARBA" id="ARBA00004651"/>
    </source>
</evidence>
<dbReference type="InterPro" id="IPR003010">
    <property type="entry name" value="C-N_Hydrolase"/>
</dbReference>